<evidence type="ECO:0000256" key="9">
    <source>
        <dbReference type="ARBA" id="ARBA00023012"/>
    </source>
</evidence>
<dbReference type="PRINTS" id="PR00344">
    <property type="entry name" value="BCTRLSENSOR"/>
</dbReference>
<dbReference type="RefSeq" id="WP_123781903.1">
    <property type="nucleotide sequence ID" value="NZ_RKIK01000022.1"/>
</dbReference>
<keyword evidence="4" id="KW-0597">Phosphoprotein</keyword>
<keyword evidence="5" id="KW-0808">Transferase</keyword>
<evidence type="ECO:0000256" key="8">
    <source>
        <dbReference type="ARBA" id="ARBA00022840"/>
    </source>
</evidence>
<dbReference type="EC" id="2.7.13.3" evidence="3"/>
<dbReference type="InterPro" id="IPR003660">
    <property type="entry name" value="HAMP_dom"/>
</dbReference>
<protein>
    <recommendedName>
        <fullName evidence="3">histidine kinase</fullName>
        <ecNumber evidence="3">2.7.13.3</ecNumber>
    </recommendedName>
</protein>
<evidence type="ECO:0000256" key="4">
    <source>
        <dbReference type="ARBA" id="ARBA00022553"/>
    </source>
</evidence>
<dbReference type="InterPro" id="IPR003661">
    <property type="entry name" value="HisK_dim/P_dom"/>
</dbReference>
<evidence type="ECO:0000256" key="5">
    <source>
        <dbReference type="ARBA" id="ARBA00022679"/>
    </source>
</evidence>
<dbReference type="InterPro" id="IPR005467">
    <property type="entry name" value="His_kinase_dom"/>
</dbReference>
<keyword evidence="10" id="KW-0472">Membrane</keyword>
<dbReference type="GO" id="GO:0016020">
    <property type="term" value="C:membrane"/>
    <property type="evidence" value="ECO:0007669"/>
    <property type="project" value="UniProtKB-SubCell"/>
</dbReference>
<keyword evidence="7 13" id="KW-0418">Kinase</keyword>
<dbReference type="Gene3D" id="6.10.340.10">
    <property type="match status" value="1"/>
</dbReference>
<name>A0A3N3E130_9VIBR</name>
<dbReference type="Proteomes" id="UP000278792">
    <property type="component" value="Unassembled WGS sequence"/>
</dbReference>
<dbReference type="GO" id="GO:0005524">
    <property type="term" value="F:ATP binding"/>
    <property type="evidence" value="ECO:0007669"/>
    <property type="project" value="UniProtKB-KW"/>
</dbReference>
<feature type="transmembrane region" description="Helical" evidence="10">
    <location>
        <begin position="271"/>
        <end position="292"/>
    </location>
</feature>
<dbReference type="PROSITE" id="PS50109">
    <property type="entry name" value="HIS_KIN"/>
    <property type="match status" value="1"/>
</dbReference>
<feature type="domain" description="Histidine kinase" evidence="11">
    <location>
        <begin position="362"/>
        <end position="568"/>
    </location>
</feature>
<comment type="subcellular location">
    <subcellularLocation>
        <location evidence="2">Membrane</location>
    </subcellularLocation>
</comment>
<dbReference type="GO" id="GO:0000155">
    <property type="term" value="F:phosphorelay sensor kinase activity"/>
    <property type="evidence" value="ECO:0007669"/>
    <property type="project" value="InterPro"/>
</dbReference>
<dbReference type="InterPro" id="IPR036097">
    <property type="entry name" value="HisK_dim/P_sf"/>
</dbReference>
<evidence type="ECO:0000256" key="10">
    <source>
        <dbReference type="SAM" id="Phobius"/>
    </source>
</evidence>
<sequence>MAYTSRQSIRFWKNSLVRRFFLLSLLVASLPLLVTIVVYDRLTAGLVAEMARERSQQDLLQIKNSIYHYSRQHLHALEALSELPEITGLFQPGERFHHSSTTLSLIHFDIDRPEIYGALFFDSNWQLINALPGQSASGYPYWGRGEFDISALSKQRFASAYLIGPQMATPGKSAWYLMAQPVYASGNRQQLVGYLAFQLRLASLTYYLSVGDYDDTMLCPFSSTNESCFDALAREVDKPTVIGEAEAIVADWQLISFTRNEPLLAREHERLLVLLMAVLVLSLVTTFFYFLVKRVRRRIVPLIDVANAVSAGNWAVKIPVSGNDEISLLAGAFNRMTTHLDSLMLARGEAERKAVWGEFATGIAHEIRNPLATIKVCVQTLSQGKEEDRELQSLMVGEIDRINQLISSLLNYARPPDPETKQVQLANLIQRLSSLIAPMAKERGVMVKLDDACLQNQVSVEADENQLQQIVMNLLINALEASEPGSEIKISIVVTNHSISLVVTDQGCGMSEQQIATISQPFYTTKTTGTGLGLSVSQRLAEMNHAVLEFYSQPGMGTEAILRFDRESFCESNS</sequence>
<dbReference type="Pfam" id="PF00512">
    <property type="entry name" value="HisKA"/>
    <property type="match status" value="1"/>
</dbReference>
<dbReference type="PANTHER" id="PTHR43065:SF10">
    <property type="entry name" value="PEROXIDE STRESS-ACTIVATED HISTIDINE KINASE MAK3"/>
    <property type="match status" value="1"/>
</dbReference>
<keyword evidence="10" id="KW-1133">Transmembrane helix</keyword>
<dbReference type="PROSITE" id="PS50885">
    <property type="entry name" value="HAMP"/>
    <property type="match status" value="1"/>
</dbReference>
<feature type="domain" description="HAMP" evidence="12">
    <location>
        <begin position="293"/>
        <end position="345"/>
    </location>
</feature>
<dbReference type="InterPro" id="IPR036890">
    <property type="entry name" value="HATPase_C_sf"/>
</dbReference>
<dbReference type="SUPFAM" id="SSF158472">
    <property type="entry name" value="HAMP domain-like"/>
    <property type="match status" value="1"/>
</dbReference>
<evidence type="ECO:0000256" key="7">
    <source>
        <dbReference type="ARBA" id="ARBA00022777"/>
    </source>
</evidence>
<evidence type="ECO:0000313" key="14">
    <source>
        <dbReference type="Proteomes" id="UP000278792"/>
    </source>
</evidence>
<dbReference type="SMART" id="SM00388">
    <property type="entry name" value="HisKA"/>
    <property type="match status" value="1"/>
</dbReference>
<comment type="catalytic activity">
    <reaction evidence="1">
        <text>ATP + protein L-histidine = ADP + protein N-phospho-L-histidine.</text>
        <dbReference type="EC" id="2.7.13.3"/>
    </reaction>
</comment>
<feature type="transmembrane region" description="Helical" evidence="10">
    <location>
        <begin position="20"/>
        <end position="39"/>
    </location>
</feature>
<dbReference type="Pfam" id="PF02518">
    <property type="entry name" value="HATPase_c"/>
    <property type="match status" value="1"/>
</dbReference>
<evidence type="ECO:0000256" key="1">
    <source>
        <dbReference type="ARBA" id="ARBA00000085"/>
    </source>
</evidence>
<proteinExistence type="predicted"/>
<evidence type="ECO:0000256" key="2">
    <source>
        <dbReference type="ARBA" id="ARBA00004370"/>
    </source>
</evidence>
<evidence type="ECO:0000313" key="13">
    <source>
        <dbReference type="EMBL" id="ROV60386.1"/>
    </source>
</evidence>
<dbReference type="AlphaFoldDB" id="A0A3N3E130"/>
<dbReference type="InterPro" id="IPR004358">
    <property type="entry name" value="Sig_transdc_His_kin-like_C"/>
</dbReference>
<dbReference type="SMART" id="SM00304">
    <property type="entry name" value="HAMP"/>
    <property type="match status" value="1"/>
</dbReference>
<keyword evidence="6" id="KW-0547">Nucleotide-binding</keyword>
<dbReference type="SUPFAM" id="SSF55874">
    <property type="entry name" value="ATPase domain of HSP90 chaperone/DNA topoisomerase II/histidine kinase"/>
    <property type="match status" value="1"/>
</dbReference>
<reference evidence="13 14" key="1">
    <citation type="submission" date="2018-11" db="EMBL/GenBank/DDBJ databases">
        <title>Vibrio ponticus strain CAIM 1751 pathogenic for the snapper Lutjanus guttatus.</title>
        <authorList>
            <person name="Soto-Rodriguez S."/>
            <person name="Lozano-Olvera R."/>
            <person name="Gomez-Gil B."/>
        </authorList>
    </citation>
    <scope>NUCLEOTIDE SEQUENCE [LARGE SCALE GENOMIC DNA]</scope>
    <source>
        <strain evidence="13 14">CAIM 1751</strain>
    </source>
</reference>
<dbReference type="Pfam" id="PF00672">
    <property type="entry name" value="HAMP"/>
    <property type="match status" value="1"/>
</dbReference>
<keyword evidence="10" id="KW-0812">Transmembrane</keyword>
<dbReference type="InterPro" id="IPR003594">
    <property type="entry name" value="HATPase_dom"/>
</dbReference>
<dbReference type="PANTHER" id="PTHR43065">
    <property type="entry name" value="SENSOR HISTIDINE KINASE"/>
    <property type="match status" value="1"/>
</dbReference>
<evidence type="ECO:0000256" key="6">
    <source>
        <dbReference type="ARBA" id="ARBA00022741"/>
    </source>
</evidence>
<dbReference type="Gene3D" id="3.30.565.10">
    <property type="entry name" value="Histidine kinase-like ATPase, C-terminal domain"/>
    <property type="match status" value="1"/>
</dbReference>
<comment type="caution">
    <text evidence="13">The sequence shown here is derived from an EMBL/GenBank/DDBJ whole genome shotgun (WGS) entry which is preliminary data.</text>
</comment>
<keyword evidence="9" id="KW-0902">Two-component regulatory system</keyword>
<keyword evidence="8" id="KW-0067">ATP-binding</keyword>
<dbReference type="Gene3D" id="1.10.287.130">
    <property type="match status" value="1"/>
</dbReference>
<accession>A0A3N3E130</accession>
<dbReference type="SMART" id="SM00387">
    <property type="entry name" value="HATPase_c"/>
    <property type="match status" value="1"/>
</dbReference>
<dbReference type="CDD" id="cd00082">
    <property type="entry name" value="HisKA"/>
    <property type="match status" value="1"/>
</dbReference>
<dbReference type="EMBL" id="RKIK01000022">
    <property type="protein sequence ID" value="ROV60386.1"/>
    <property type="molecule type" value="Genomic_DNA"/>
</dbReference>
<evidence type="ECO:0000256" key="3">
    <source>
        <dbReference type="ARBA" id="ARBA00012438"/>
    </source>
</evidence>
<organism evidence="13 14">
    <name type="scientific">Vibrio ponticus</name>
    <dbReference type="NCBI Taxonomy" id="265668"/>
    <lineage>
        <taxon>Bacteria</taxon>
        <taxon>Pseudomonadati</taxon>
        <taxon>Pseudomonadota</taxon>
        <taxon>Gammaproteobacteria</taxon>
        <taxon>Vibrionales</taxon>
        <taxon>Vibrionaceae</taxon>
        <taxon>Vibrio</taxon>
    </lineage>
</organism>
<gene>
    <name evidence="13" type="ORF">EGH82_09550</name>
</gene>
<evidence type="ECO:0000259" key="12">
    <source>
        <dbReference type="PROSITE" id="PS50885"/>
    </source>
</evidence>
<evidence type="ECO:0000259" key="11">
    <source>
        <dbReference type="PROSITE" id="PS50109"/>
    </source>
</evidence>
<dbReference type="SUPFAM" id="SSF47384">
    <property type="entry name" value="Homodimeric domain of signal transducing histidine kinase"/>
    <property type="match status" value="1"/>
</dbReference>
<dbReference type="CDD" id="cd06225">
    <property type="entry name" value="HAMP"/>
    <property type="match status" value="1"/>
</dbReference>